<comment type="cofactor">
    <cofactor evidence="3">
        <name>a divalent metal cation</name>
        <dbReference type="ChEBI" id="CHEBI:60240"/>
    </cofactor>
    <text evidence="3">Binds 2 divalent metal cations per subunit.</text>
</comment>
<dbReference type="RefSeq" id="WP_143921194.1">
    <property type="nucleotide sequence ID" value="NZ_VLTK01000002.1"/>
</dbReference>
<protein>
    <submittedName>
        <fullName evidence="5">Phosphotriesterase-related protein</fullName>
    </submittedName>
</protein>
<organism evidence="5 6">
    <name type="scientific">Brevibacterium aurantiacum</name>
    <dbReference type="NCBI Taxonomy" id="273384"/>
    <lineage>
        <taxon>Bacteria</taxon>
        <taxon>Bacillati</taxon>
        <taxon>Actinomycetota</taxon>
        <taxon>Actinomycetes</taxon>
        <taxon>Micrococcales</taxon>
        <taxon>Brevibacteriaceae</taxon>
        <taxon>Brevibacterium</taxon>
    </lineage>
</organism>
<keyword evidence="2" id="KW-0378">Hydrolase</keyword>
<dbReference type="GO" id="GO:0016788">
    <property type="term" value="F:hydrolase activity, acting on ester bonds"/>
    <property type="evidence" value="ECO:0007669"/>
    <property type="project" value="InterPro"/>
</dbReference>
<dbReference type="InterPro" id="IPR017947">
    <property type="entry name" value="AryldialkylPase_Zn-BS"/>
</dbReference>
<sequence>MIQTVTGPIEAADLGVTLPHEHLFINLMREYRGDGLLNDPDLVEHELRLYSDLGGSSIVDVTSSGLDRNPLALLDASRRTGLNVVMGCGYYRDPYLPNEDVDTTTVEGLSERIVNDLDVGVDGTGIRAGVIGEVGSDKWFVSAREERSLRAAGRAQARTGAALTTHSARWPVGMPQLDILEEEGVDLRRVIVGHSDSVPDTEYHLALARRGAYVQFDMLGIYTSEYDQEQRIRYIKNLVESGFGDHVLLSHDVCLRGMLTVNGGVGYGHILRDFVPRMRAADISDDLIERMLVTNPARALEPQ</sequence>
<dbReference type="PROSITE" id="PS51347">
    <property type="entry name" value="PHOSPHOTRIESTERASE_2"/>
    <property type="match status" value="1"/>
</dbReference>
<evidence type="ECO:0000256" key="1">
    <source>
        <dbReference type="ARBA" id="ARBA00022723"/>
    </source>
</evidence>
<dbReference type="AlphaFoldDB" id="A0A556CMH8"/>
<dbReference type="PIRSF" id="PIRSF016839">
    <property type="entry name" value="PhP"/>
    <property type="match status" value="1"/>
</dbReference>
<comment type="similarity">
    <text evidence="4">Belongs to the metallo-dependent hydrolases superfamily. Phosphotriesterase family.</text>
</comment>
<feature type="binding site" evidence="3">
    <location>
        <position position="133"/>
    </location>
    <ligand>
        <name>a divalent metal cation</name>
        <dbReference type="ChEBI" id="CHEBI:60240"/>
        <label>2</label>
    </ligand>
</feature>
<accession>A0A556CMH8</accession>
<dbReference type="EMBL" id="VLTK01000002">
    <property type="protein sequence ID" value="TSI18641.1"/>
    <property type="molecule type" value="Genomic_DNA"/>
</dbReference>
<dbReference type="SUPFAM" id="SSF51556">
    <property type="entry name" value="Metallo-dependent hydrolases"/>
    <property type="match status" value="1"/>
</dbReference>
<feature type="binding site" evidence="3">
    <location>
        <position position="166"/>
    </location>
    <ligand>
        <name>a divalent metal cation</name>
        <dbReference type="ChEBI" id="CHEBI:60240"/>
        <label>2</label>
    </ligand>
</feature>
<dbReference type="PANTHER" id="PTHR10819">
    <property type="entry name" value="PHOSPHOTRIESTERASE-RELATED"/>
    <property type="match status" value="1"/>
</dbReference>
<evidence type="ECO:0000256" key="4">
    <source>
        <dbReference type="PROSITE-ProRule" id="PRU00679"/>
    </source>
</evidence>
<dbReference type="OrthoDB" id="9795018at2"/>
<evidence type="ECO:0000256" key="3">
    <source>
        <dbReference type="PIRSR" id="PIRSR601559-52"/>
    </source>
</evidence>
<feature type="binding site" evidence="3">
    <location>
        <position position="194"/>
    </location>
    <ligand>
        <name>a divalent metal cation</name>
        <dbReference type="ChEBI" id="CHEBI:60240"/>
        <label>2</label>
    </ligand>
</feature>
<reference evidence="5 6" key="1">
    <citation type="submission" date="2019-07" db="EMBL/GenBank/DDBJ databases">
        <title>Draft genome sequence of Brevibacterium aurantiacum XU54 isolated from Xinjiang China.</title>
        <authorList>
            <person name="Xu X."/>
        </authorList>
    </citation>
    <scope>NUCLEOTIDE SEQUENCE [LARGE SCALE GENOMIC DNA]</scope>
    <source>
        <strain evidence="5 6">XU54</strain>
    </source>
</reference>
<comment type="caution">
    <text evidence="5">The sequence shown here is derived from an EMBL/GenBank/DDBJ whole genome shotgun (WGS) entry which is preliminary data.</text>
</comment>
<dbReference type="Proteomes" id="UP000316406">
    <property type="component" value="Unassembled WGS sequence"/>
</dbReference>
<comment type="caution">
    <text evidence="4">Lacks conserved residue(s) required for the propagation of feature annotation.</text>
</comment>
<dbReference type="PROSITE" id="PS01322">
    <property type="entry name" value="PHOSPHOTRIESTERASE_1"/>
    <property type="match status" value="1"/>
</dbReference>
<gene>
    <name evidence="5" type="ORF">FO013_03585</name>
</gene>
<dbReference type="Pfam" id="PF02126">
    <property type="entry name" value="PTE"/>
    <property type="match status" value="1"/>
</dbReference>
<evidence type="ECO:0000256" key="2">
    <source>
        <dbReference type="ARBA" id="ARBA00022801"/>
    </source>
</evidence>
<feature type="binding site" evidence="3">
    <location>
        <position position="133"/>
    </location>
    <ligand>
        <name>a divalent metal cation</name>
        <dbReference type="ChEBI" id="CHEBI:60240"/>
        <label>1</label>
    </ligand>
</feature>
<name>A0A556CMH8_BREAU</name>
<dbReference type="PANTHER" id="PTHR10819:SF3">
    <property type="entry name" value="PHOSPHOTRIESTERASE-RELATED PROTEIN"/>
    <property type="match status" value="1"/>
</dbReference>
<keyword evidence="6" id="KW-1185">Reference proteome</keyword>
<evidence type="ECO:0000313" key="5">
    <source>
        <dbReference type="EMBL" id="TSI18641.1"/>
    </source>
</evidence>
<keyword evidence="1 3" id="KW-0479">Metal-binding</keyword>
<feature type="binding site" evidence="3">
    <location>
        <position position="20"/>
    </location>
    <ligand>
        <name>a divalent metal cation</name>
        <dbReference type="ChEBI" id="CHEBI:60240"/>
        <label>1</label>
    </ligand>
</feature>
<dbReference type="Gene3D" id="3.20.20.140">
    <property type="entry name" value="Metal-dependent hydrolases"/>
    <property type="match status" value="1"/>
</dbReference>
<evidence type="ECO:0000313" key="6">
    <source>
        <dbReference type="Proteomes" id="UP000316406"/>
    </source>
</evidence>
<dbReference type="GO" id="GO:0008270">
    <property type="term" value="F:zinc ion binding"/>
    <property type="evidence" value="ECO:0007669"/>
    <property type="project" value="InterPro"/>
</dbReference>
<dbReference type="InterPro" id="IPR001559">
    <property type="entry name" value="Phosphotriesterase"/>
</dbReference>
<feature type="binding site" evidence="3">
    <location>
        <position position="252"/>
    </location>
    <ligand>
        <name>a divalent metal cation</name>
        <dbReference type="ChEBI" id="CHEBI:60240"/>
        <label>1</label>
    </ligand>
</feature>
<feature type="binding site" evidence="3">
    <location>
        <position position="22"/>
    </location>
    <ligand>
        <name>a divalent metal cation</name>
        <dbReference type="ChEBI" id="CHEBI:60240"/>
        <label>1</label>
    </ligand>
</feature>
<proteinExistence type="inferred from homology"/>
<dbReference type="InterPro" id="IPR032466">
    <property type="entry name" value="Metal_Hydrolase"/>
</dbReference>